<dbReference type="InterPro" id="IPR016032">
    <property type="entry name" value="Sig_transdc_resp-reg_C-effctor"/>
</dbReference>
<evidence type="ECO:0000256" key="7">
    <source>
        <dbReference type="PROSITE-ProRule" id="PRU01091"/>
    </source>
</evidence>
<evidence type="ECO:0000256" key="4">
    <source>
        <dbReference type="ARBA" id="ARBA00023125"/>
    </source>
</evidence>
<evidence type="ECO:0000256" key="2">
    <source>
        <dbReference type="ARBA" id="ARBA00023012"/>
    </source>
</evidence>
<organism evidence="9 10">
    <name type="scientific">Streptomyces anandii</name>
    <dbReference type="NCBI Taxonomy" id="285454"/>
    <lineage>
        <taxon>Bacteria</taxon>
        <taxon>Bacillati</taxon>
        <taxon>Actinomycetota</taxon>
        <taxon>Actinomycetes</taxon>
        <taxon>Kitasatosporales</taxon>
        <taxon>Streptomycetaceae</taxon>
        <taxon>Streptomyces</taxon>
    </lineage>
</organism>
<dbReference type="Proteomes" id="UP001599756">
    <property type="component" value="Unassembled WGS sequence"/>
</dbReference>
<evidence type="ECO:0000256" key="5">
    <source>
        <dbReference type="ARBA" id="ARBA00023163"/>
    </source>
</evidence>
<dbReference type="Gene3D" id="1.25.40.10">
    <property type="entry name" value="Tetratricopeptide repeat domain"/>
    <property type="match status" value="3"/>
</dbReference>
<dbReference type="SUPFAM" id="SSF52540">
    <property type="entry name" value="P-loop containing nucleoside triphosphate hydrolases"/>
    <property type="match status" value="1"/>
</dbReference>
<evidence type="ECO:0000256" key="3">
    <source>
        <dbReference type="ARBA" id="ARBA00023015"/>
    </source>
</evidence>
<evidence type="ECO:0000256" key="1">
    <source>
        <dbReference type="ARBA" id="ARBA00005820"/>
    </source>
</evidence>
<keyword evidence="6" id="KW-0802">TPR repeat</keyword>
<accession>A0ABW6GXP0</accession>
<dbReference type="EMBL" id="JBHYTS010000001">
    <property type="protein sequence ID" value="MFE1748941.1"/>
    <property type="molecule type" value="Genomic_DNA"/>
</dbReference>
<dbReference type="InterPro" id="IPR011990">
    <property type="entry name" value="TPR-like_helical_dom_sf"/>
</dbReference>
<feature type="domain" description="OmpR/PhoB-type" evidence="8">
    <location>
        <begin position="1"/>
        <end position="99"/>
    </location>
</feature>
<dbReference type="Gene3D" id="1.10.10.10">
    <property type="entry name" value="Winged helix-like DNA-binding domain superfamily/Winged helix DNA-binding domain"/>
    <property type="match status" value="1"/>
</dbReference>
<evidence type="ECO:0000259" key="8">
    <source>
        <dbReference type="PROSITE" id="PS51755"/>
    </source>
</evidence>
<dbReference type="SUPFAM" id="SSF46894">
    <property type="entry name" value="C-terminal effector domain of the bipartite response regulators"/>
    <property type="match status" value="1"/>
</dbReference>
<protein>
    <submittedName>
        <fullName evidence="9">BTAD domain-containing putative transcriptional regulator</fullName>
    </submittedName>
</protein>
<dbReference type="InterPro" id="IPR036388">
    <property type="entry name" value="WH-like_DNA-bd_sf"/>
</dbReference>
<reference evidence="9 10" key="1">
    <citation type="submission" date="2024-09" db="EMBL/GenBank/DDBJ databases">
        <title>The Natural Products Discovery Center: Release of the First 8490 Sequenced Strains for Exploring Actinobacteria Biosynthetic Diversity.</title>
        <authorList>
            <person name="Kalkreuter E."/>
            <person name="Kautsar S.A."/>
            <person name="Yang D."/>
            <person name="Bader C.D."/>
            <person name="Teijaro C.N."/>
            <person name="Fluegel L."/>
            <person name="Davis C.M."/>
            <person name="Simpson J.R."/>
            <person name="Lauterbach L."/>
            <person name="Steele A.D."/>
            <person name="Gui C."/>
            <person name="Meng S."/>
            <person name="Li G."/>
            <person name="Viehrig K."/>
            <person name="Ye F."/>
            <person name="Su P."/>
            <person name="Kiefer A.F."/>
            <person name="Nichols A."/>
            <person name="Cepeda A.J."/>
            <person name="Yan W."/>
            <person name="Fan B."/>
            <person name="Jiang Y."/>
            <person name="Adhikari A."/>
            <person name="Zheng C.-J."/>
            <person name="Schuster L."/>
            <person name="Cowan T.M."/>
            <person name="Smanski M.J."/>
            <person name="Chevrette M.G."/>
            <person name="De Carvalho L.P.S."/>
            <person name="Shen B."/>
        </authorList>
    </citation>
    <scope>NUCLEOTIDE SEQUENCE [LARGE SCALE GENOMIC DNA]</scope>
    <source>
        <strain evidence="9 10">NPDC059500</strain>
    </source>
</reference>
<dbReference type="RefSeq" id="WP_381803692.1">
    <property type="nucleotide sequence ID" value="NZ_JBHYTS010000001.1"/>
</dbReference>
<keyword evidence="3" id="KW-0805">Transcription regulation</keyword>
<dbReference type="PRINTS" id="PR00364">
    <property type="entry name" value="DISEASERSIST"/>
</dbReference>
<dbReference type="PANTHER" id="PTHR35807:SF1">
    <property type="entry name" value="TRANSCRIPTIONAL REGULATOR REDD"/>
    <property type="match status" value="1"/>
</dbReference>
<feature type="DNA-binding region" description="OmpR/PhoB-type" evidence="7">
    <location>
        <begin position="1"/>
        <end position="99"/>
    </location>
</feature>
<sequence length="1009" mass="108709">MVKRSGGRLRLNVLGPFEAWSGTERIRVGGPIHERVLSSLLLDAGQTVPVTRLVQAAWNDTPPATARHQVRKAIADLRRRLPGGNEVIITDGPGYRGIVSDTEADLVEFGAQIREADRALDAGHPSRAVTELRSALSLWRGRALSDSGSDLLENAAVSLEERRVAAAEQFFELRLAAGEAGALVADLRDLIAQHPMRETLRGQLMLALYRSGRQAEALNEYRAVRGLLVEELGIDPSGQLSGLYESILRDAPELRLAPAPAVVIEPSPTVEKESPPARCTLPHDLPDFTGRSHELKVLLDSMTRRRQKRGPRQIVAIDGMGGSGKTSLAVHAAHQVASEFPDGQFHIDLRGFTRGEPPVAPAFALFQLLRALGVPSERIPEDLEGRSALWRAEAAGRRLLLLLDNVADAAQVLPLLPASPASLIVVTSRARLVDLDGAEWLSVGPMSLDEGTSLVEQVLGEARVSAEPDAGRELVQLCGQLPLALRIVSARLRNRPRWTVQYLVDRLRDETRRLAELSAGDRSVAATLQLSFQVMSEEHRTAFRLLALHPGTDVDAYAAAALLGLNVHAAEATLERLLDVHLLQQPAIGLYRFHDLVRDFAHTLSTPATVRADEAAVRRLLGYYVTATETACAALFPGRERSPASIEPYAGQLPPFATMAQAADWFDQEQASLSAAVHLAARQGLDREAACLTRNVVFRLNSLGRFHEFREVSRVAVAAARRAGDLPLLGLSLSSLGVACWRLGRLDEGLAAAREGRDVAAALGDRRTESHAESTMGLLLTVLGRNSEALPHLQRALELERELDAPRAEAESLSNLSTLYLQWGRYEEAAAAARRALELHRSLNYRDNHVMALTDLAFALTALGAFDQADTHLAAARALCDTSSPPADVALVLALSAAVGEHLAPDTAVTGLAEQALDLAASGASPTRQVKVENLIGRLYLRRGDVARALALHTHAYEIAAAMPYRAEQAGALRGMAAAHAALGDAAAADRLRAQADELVSAMAAPICP</sequence>
<dbReference type="SMART" id="SM00028">
    <property type="entry name" value="TPR"/>
    <property type="match status" value="5"/>
</dbReference>
<dbReference type="CDD" id="cd15831">
    <property type="entry name" value="BTAD"/>
    <property type="match status" value="1"/>
</dbReference>
<gene>
    <name evidence="9" type="ORF">ACFW88_00035</name>
</gene>
<keyword evidence="4 7" id="KW-0238">DNA-binding</keyword>
<dbReference type="Pfam" id="PF13424">
    <property type="entry name" value="TPR_12"/>
    <property type="match status" value="1"/>
</dbReference>
<proteinExistence type="inferred from homology"/>
<comment type="similarity">
    <text evidence="1">Belongs to the AfsR/DnrI/RedD regulatory family.</text>
</comment>
<comment type="caution">
    <text evidence="9">The sequence shown here is derived from an EMBL/GenBank/DDBJ whole genome shotgun (WGS) entry which is preliminary data.</text>
</comment>
<evidence type="ECO:0000256" key="6">
    <source>
        <dbReference type="PROSITE-ProRule" id="PRU00339"/>
    </source>
</evidence>
<dbReference type="PROSITE" id="PS50005">
    <property type="entry name" value="TPR"/>
    <property type="match status" value="1"/>
</dbReference>
<dbReference type="InterPro" id="IPR027417">
    <property type="entry name" value="P-loop_NTPase"/>
</dbReference>
<dbReference type="PROSITE" id="PS51755">
    <property type="entry name" value="OMPR_PHOB"/>
    <property type="match status" value="1"/>
</dbReference>
<dbReference type="InterPro" id="IPR051677">
    <property type="entry name" value="AfsR-DnrI-RedD_regulator"/>
</dbReference>
<evidence type="ECO:0000313" key="9">
    <source>
        <dbReference type="EMBL" id="MFE1748941.1"/>
    </source>
</evidence>
<keyword evidence="2" id="KW-0902">Two-component regulatory system</keyword>
<keyword evidence="5" id="KW-0804">Transcription</keyword>
<dbReference type="SUPFAM" id="SSF48452">
    <property type="entry name" value="TPR-like"/>
    <property type="match status" value="2"/>
</dbReference>
<keyword evidence="10" id="KW-1185">Reference proteome</keyword>
<dbReference type="SMART" id="SM01043">
    <property type="entry name" value="BTAD"/>
    <property type="match status" value="1"/>
</dbReference>
<name>A0ABW6GXP0_9ACTN</name>
<dbReference type="InterPro" id="IPR005158">
    <property type="entry name" value="BTAD"/>
</dbReference>
<dbReference type="PANTHER" id="PTHR35807">
    <property type="entry name" value="TRANSCRIPTIONAL REGULATOR REDD-RELATED"/>
    <property type="match status" value="1"/>
</dbReference>
<evidence type="ECO:0000313" key="10">
    <source>
        <dbReference type="Proteomes" id="UP001599756"/>
    </source>
</evidence>
<dbReference type="InterPro" id="IPR019734">
    <property type="entry name" value="TPR_rpt"/>
</dbReference>
<dbReference type="Pfam" id="PF03704">
    <property type="entry name" value="BTAD"/>
    <property type="match status" value="1"/>
</dbReference>
<dbReference type="Gene3D" id="3.40.50.300">
    <property type="entry name" value="P-loop containing nucleotide triphosphate hydrolases"/>
    <property type="match status" value="1"/>
</dbReference>
<feature type="repeat" description="TPR" evidence="6">
    <location>
        <begin position="810"/>
        <end position="843"/>
    </location>
</feature>
<dbReference type="InterPro" id="IPR001867">
    <property type="entry name" value="OmpR/PhoB-type_DNA-bd"/>
</dbReference>